<sequence length="304" mass="33246">MDRRTFVKAAISSPVAVSATSVNNILDRDISTNQGQSGIAIRFLGTGAADWNGKDERGEMRRLSSILIEKHILIDLTPIAVDMIPADAHPDTIFYTHSHGDHFNSMTALRAGIKQVFLSQTWYDMAVKIFQNAATELNCPMPEITPLHIGQKIKLSNLTITPVPANHATENIFEQALLYLIEKDGARVLYATDTGGLPAVATRIIGIDAHDPNGKPLTGLIMEATMGMGQDTDFRLFTHTSVDGVMRTVKVLENTKRYTPPPGQPVFLTHLARTLHGTQAELDAQLPTPLKAAYDGLEVVFKPL</sequence>
<name>A0A9D1SDI7_9BACT</name>
<reference evidence="2" key="1">
    <citation type="submission" date="2020-10" db="EMBL/GenBank/DDBJ databases">
        <authorList>
            <person name="Gilroy R."/>
        </authorList>
    </citation>
    <scope>NUCLEOTIDE SEQUENCE</scope>
    <source>
        <strain evidence="2">CHK158-818</strain>
    </source>
</reference>
<dbReference type="Pfam" id="PF12706">
    <property type="entry name" value="Lactamase_B_2"/>
    <property type="match status" value="1"/>
</dbReference>
<dbReference type="InterPro" id="IPR001279">
    <property type="entry name" value="Metallo-B-lactamas"/>
</dbReference>
<dbReference type="Gene3D" id="3.60.15.10">
    <property type="entry name" value="Ribonuclease Z/Hydroxyacylglutathione hydrolase-like"/>
    <property type="match status" value="1"/>
</dbReference>
<protein>
    <submittedName>
        <fullName evidence="2">MBL fold metallo-hydrolase</fullName>
    </submittedName>
</protein>
<proteinExistence type="predicted"/>
<dbReference type="SUPFAM" id="SSF56281">
    <property type="entry name" value="Metallo-hydrolase/oxidoreductase"/>
    <property type="match status" value="1"/>
</dbReference>
<dbReference type="InterPro" id="IPR036866">
    <property type="entry name" value="RibonucZ/Hydroxyglut_hydro"/>
</dbReference>
<evidence type="ECO:0000313" key="2">
    <source>
        <dbReference type="EMBL" id="HIU55612.1"/>
    </source>
</evidence>
<gene>
    <name evidence="2" type="ORF">IAB03_07410</name>
</gene>
<dbReference type="AlphaFoldDB" id="A0A9D1SDI7"/>
<accession>A0A9D1SDI7</accession>
<feature type="domain" description="Metallo-beta-lactamase" evidence="1">
    <location>
        <begin position="88"/>
        <end position="204"/>
    </location>
</feature>
<comment type="caution">
    <text evidence="2">The sequence shown here is derived from an EMBL/GenBank/DDBJ whole genome shotgun (WGS) entry which is preliminary data.</text>
</comment>
<dbReference type="Proteomes" id="UP000824112">
    <property type="component" value="Unassembled WGS sequence"/>
</dbReference>
<organism evidence="2 3">
    <name type="scientific">Candidatus Gallibacteroides avistercoris</name>
    <dbReference type="NCBI Taxonomy" id="2840833"/>
    <lineage>
        <taxon>Bacteria</taxon>
        <taxon>Pseudomonadati</taxon>
        <taxon>Bacteroidota</taxon>
        <taxon>Bacteroidia</taxon>
        <taxon>Bacteroidales</taxon>
        <taxon>Bacteroidaceae</taxon>
        <taxon>Bacteroidaceae incertae sedis</taxon>
        <taxon>Candidatus Gallibacteroides</taxon>
    </lineage>
</organism>
<evidence type="ECO:0000259" key="1">
    <source>
        <dbReference type="Pfam" id="PF12706"/>
    </source>
</evidence>
<reference evidence="2" key="2">
    <citation type="journal article" date="2021" name="PeerJ">
        <title>Extensive microbial diversity within the chicken gut microbiome revealed by metagenomics and culture.</title>
        <authorList>
            <person name="Gilroy R."/>
            <person name="Ravi A."/>
            <person name="Getino M."/>
            <person name="Pursley I."/>
            <person name="Horton D.L."/>
            <person name="Alikhan N.F."/>
            <person name="Baker D."/>
            <person name="Gharbi K."/>
            <person name="Hall N."/>
            <person name="Watson M."/>
            <person name="Adriaenssens E.M."/>
            <person name="Foster-Nyarko E."/>
            <person name="Jarju S."/>
            <person name="Secka A."/>
            <person name="Antonio M."/>
            <person name="Oren A."/>
            <person name="Chaudhuri R.R."/>
            <person name="La Ragione R."/>
            <person name="Hildebrand F."/>
            <person name="Pallen M.J."/>
        </authorList>
    </citation>
    <scope>NUCLEOTIDE SEQUENCE</scope>
    <source>
        <strain evidence="2">CHK158-818</strain>
    </source>
</reference>
<evidence type="ECO:0000313" key="3">
    <source>
        <dbReference type="Proteomes" id="UP000824112"/>
    </source>
</evidence>
<dbReference type="EMBL" id="DVNA01000166">
    <property type="protein sequence ID" value="HIU55612.1"/>
    <property type="molecule type" value="Genomic_DNA"/>
</dbReference>